<accession>A0A3N0CGP5</accession>
<feature type="signal peptide" evidence="5">
    <location>
        <begin position="1"/>
        <end position="19"/>
    </location>
</feature>
<dbReference type="EMBL" id="RJSE01000007">
    <property type="protein sequence ID" value="RNL62605.1"/>
    <property type="molecule type" value="Genomic_DNA"/>
</dbReference>
<dbReference type="AlphaFoldDB" id="A0A3N0CGP5"/>
<evidence type="ECO:0000256" key="4">
    <source>
        <dbReference type="ARBA" id="ARBA00022970"/>
    </source>
</evidence>
<name>A0A3N0CGP5_9ACTN</name>
<feature type="domain" description="Leucine-binding protein" evidence="6">
    <location>
        <begin position="41"/>
        <end position="385"/>
    </location>
</feature>
<dbReference type="GO" id="GO:0006865">
    <property type="term" value="P:amino acid transport"/>
    <property type="evidence" value="ECO:0007669"/>
    <property type="project" value="UniProtKB-KW"/>
</dbReference>
<dbReference type="InterPro" id="IPR028081">
    <property type="entry name" value="Leu-bd"/>
</dbReference>
<evidence type="ECO:0000313" key="7">
    <source>
        <dbReference type="EMBL" id="RNL62605.1"/>
    </source>
</evidence>
<feature type="chain" id="PRO_5017993052" evidence="5">
    <location>
        <begin position="20"/>
        <end position="402"/>
    </location>
</feature>
<dbReference type="PROSITE" id="PS51257">
    <property type="entry name" value="PROKAR_LIPOPROTEIN"/>
    <property type="match status" value="1"/>
</dbReference>
<keyword evidence="4" id="KW-0029">Amino-acid transport</keyword>
<dbReference type="PRINTS" id="PR00337">
    <property type="entry name" value="LEUILEVALBP"/>
</dbReference>
<evidence type="ECO:0000256" key="1">
    <source>
        <dbReference type="ARBA" id="ARBA00010062"/>
    </source>
</evidence>
<gene>
    <name evidence="7" type="ORF">EFK50_12645</name>
</gene>
<evidence type="ECO:0000313" key="8">
    <source>
        <dbReference type="Proteomes" id="UP000267128"/>
    </source>
</evidence>
<dbReference type="Pfam" id="PF13458">
    <property type="entry name" value="Peripla_BP_6"/>
    <property type="match status" value="1"/>
</dbReference>
<keyword evidence="2" id="KW-0813">Transport</keyword>
<keyword evidence="8" id="KW-1185">Reference proteome</keyword>
<dbReference type="Proteomes" id="UP000267128">
    <property type="component" value="Unassembled WGS sequence"/>
</dbReference>
<dbReference type="PANTHER" id="PTHR30483">
    <property type="entry name" value="LEUCINE-SPECIFIC-BINDING PROTEIN"/>
    <property type="match status" value="1"/>
</dbReference>
<proteinExistence type="inferred from homology"/>
<evidence type="ECO:0000259" key="6">
    <source>
        <dbReference type="Pfam" id="PF13458"/>
    </source>
</evidence>
<evidence type="ECO:0000256" key="3">
    <source>
        <dbReference type="ARBA" id="ARBA00022729"/>
    </source>
</evidence>
<dbReference type="InterPro" id="IPR000709">
    <property type="entry name" value="Leu_Ile_Val-bd"/>
</dbReference>
<dbReference type="PANTHER" id="PTHR30483:SF6">
    <property type="entry name" value="PERIPLASMIC BINDING PROTEIN OF ABC TRANSPORTER FOR NATURAL AMINO ACIDS"/>
    <property type="match status" value="1"/>
</dbReference>
<evidence type="ECO:0000256" key="2">
    <source>
        <dbReference type="ARBA" id="ARBA00022448"/>
    </source>
</evidence>
<dbReference type="SUPFAM" id="SSF53822">
    <property type="entry name" value="Periplasmic binding protein-like I"/>
    <property type="match status" value="1"/>
</dbReference>
<dbReference type="Gene3D" id="3.40.50.2300">
    <property type="match status" value="2"/>
</dbReference>
<keyword evidence="3 5" id="KW-0732">Signal</keyword>
<organism evidence="7 8">
    <name type="scientific">Nocardioides marmoriginsengisoli</name>
    <dbReference type="NCBI Taxonomy" id="661483"/>
    <lineage>
        <taxon>Bacteria</taxon>
        <taxon>Bacillati</taxon>
        <taxon>Actinomycetota</taxon>
        <taxon>Actinomycetes</taxon>
        <taxon>Propionibacteriales</taxon>
        <taxon>Nocardioidaceae</taxon>
        <taxon>Nocardioides</taxon>
    </lineage>
</organism>
<protein>
    <submittedName>
        <fullName evidence="7">ABC transporter substrate-binding protein</fullName>
    </submittedName>
</protein>
<reference evidence="7 8" key="1">
    <citation type="submission" date="2018-11" db="EMBL/GenBank/DDBJ databases">
        <authorList>
            <person name="Li F."/>
        </authorList>
    </citation>
    <scope>NUCLEOTIDE SEQUENCE [LARGE SCALE GENOMIC DNA]</scope>
    <source>
        <strain evidence="7 8">Gsoil 097</strain>
    </source>
</reference>
<dbReference type="OrthoDB" id="7337537at2"/>
<dbReference type="InterPro" id="IPR051010">
    <property type="entry name" value="BCAA_transport"/>
</dbReference>
<sequence>MMMRRTMLLLVAAILAVVAAGCGNDKGTSGSSPSVALPDGPIEIGMAIARSGLAAPYDLGPARGAELAVADINAKGGVLGHPLKLVYGDTKSDRALGTTVALDLLAKSAKVMVVTCDFDLGSPAAIAATSKDVVAFTPCAGSSQFDVPTLGPLAYSMGTEAGAAAENVAQFAYDQGYRKAYLWLDPSISQTKNTCAAFDSAFGAKPDAEVVGSDTIQQQDTSFAVQIAKVRDSGADVLELCSYNPGAGAALRELRASGIDIPVTSHLAMDGNYWLKAVPNLSKFYYDAFGSLYGNDPRADVNTFFDRYREKFGEPAVTSYALTGYATIEVIAKAIESAETTEGAALAKAIDGLGELDTILGRTGYDAEHHIVADRPSVIMSIDNGTFDPVATYVRGAKSKVG</sequence>
<comment type="similarity">
    <text evidence="1">Belongs to the leucine-binding protein family.</text>
</comment>
<comment type="caution">
    <text evidence="7">The sequence shown here is derived from an EMBL/GenBank/DDBJ whole genome shotgun (WGS) entry which is preliminary data.</text>
</comment>
<dbReference type="InterPro" id="IPR028082">
    <property type="entry name" value="Peripla_BP_I"/>
</dbReference>
<evidence type="ECO:0000256" key="5">
    <source>
        <dbReference type="SAM" id="SignalP"/>
    </source>
</evidence>